<dbReference type="KEGG" id="agl:PYTT_1861"/>
<dbReference type="STRING" id="1679444.PYTT_1861"/>
<proteinExistence type="predicted"/>
<evidence type="ECO:0000313" key="1">
    <source>
        <dbReference type="EMBL" id="SEH93593.1"/>
    </source>
</evidence>
<dbReference type="EMBL" id="LT629973">
    <property type="protein sequence ID" value="SEH93593.1"/>
    <property type="molecule type" value="Genomic_DNA"/>
</dbReference>
<dbReference type="AlphaFoldDB" id="A0A1C7P8Y8"/>
<name>A0A1C7P8Y8_9BACT</name>
<sequence>MPLARTLLPTLALLLSGCWGDPHYESCNMLEKKPLPEDIVGTWNSSKDSFKTSWCPPSLKNQLQTHPMQLTFSKDGTFLYRNYSTEKSYSPDTWSKLEDIRGTWAIYTSIPGSGSTSYGVNLNFRKNGTNETVSASFYGKRPNCLIFTHGDPDSGEAYFLDKTK</sequence>
<dbReference type="OrthoDB" id="893441at2"/>
<evidence type="ECO:0008006" key="3">
    <source>
        <dbReference type="Google" id="ProtNLM"/>
    </source>
</evidence>
<reference evidence="2" key="1">
    <citation type="submission" date="2016-09" db="EMBL/GenBank/DDBJ databases">
        <authorList>
            <person name="Koehorst J."/>
        </authorList>
    </citation>
    <scope>NUCLEOTIDE SEQUENCE [LARGE SCALE GENOMIC DNA]</scope>
</reference>
<keyword evidence="2" id="KW-1185">Reference proteome</keyword>
<organism evidence="1 2">
    <name type="scientific">Akkermansia glycaniphila</name>
    <dbReference type="NCBI Taxonomy" id="1679444"/>
    <lineage>
        <taxon>Bacteria</taxon>
        <taxon>Pseudomonadati</taxon>
        <taxon>Verrucomicrobiota</taxon>
        <taxon>Verrucomicrobiia</taxon>
        <taxon>Verrucomicrobiales</taxon>
        <taxon>Akkermansiaceae</taxon>
        <taxon>Akkermansia</taxon>
    </lineage>
</organism>
<dbReference type="RefSeq" id="WP_067777823.1">
    <property type="nucleotide sequence ID" value="NZ_LIGX01000041.1"/>
</dbReference>
<protein>
    <recommendedName>
        <fullName evidence="3">Lipocalin-like domain</fullName>
    </recommendedName>
</protein>
<gene>
    <name evidence="1" type="ORF">PYTT_1861</name>
</gene>
<accession>A0A1C7P8Y8</accession>
<evidence type="ECO:0000313" key="2">
    <source>
        <dbReference type="Proteomes" id="UP000176204"/>
    </source>
</evidence>
<dbReference type="Proteomes" id="UP000176204">
    <property type="component" value="Chromosome I"/>
</dbReference>
<dbReference type="PROSITE" id="PS51257">
    <property type="entry name" value="PROKAR_LIPOPROTEIN"/>
    <property type="match status" value="1"/>
</dbReference>